<dbReference type="Gene3D" id="1.10.8.270">
    <property type="entry name" value="putative rabgap domain of human tbc1 domain family member 14 like domains"/>
    <property type="match status" value="1"/>
</dbReference>
<gene>
    <name evidence="3" type="ORF">IAR55_006513</name>
</gene>
<feature type="region of interest" description="Disordered" evidence="1">
    <location>
        <begin position="503"/>
        <end position="671"/>
    </location>
</feature>
<feature type="compositionally biased region" description="Polar residues" evidence="1">
    <location>
        <begin position="151"/>
        <end position="164"/>
    </location>
</feature>
<dbReference type="PROSITE" id="PS50086">
    <property type="entry name" value="TBC_RABGAP"/>
    <property type="match status" value="1"/>
</dbReference>
<dbReference type="EMBL" id="JBCAWK010000013">
    <property type="protein sequence ID" value="KAK8844664.1"/>
    <property type="molecule type" value="Genomic_DNA"/>
</dbReference>
<dbReference type="KEGG" id="kne:92183771"/>
<dbReference type="InterPro" id="IPR000195">
    <property type="entry name" value="Rab-GAP-TBC_dom"/>
</dbReference>
<feature type="compositionally biased region" description="Polar residues" evidence="1">
    <location>
        <begin position="221"/>
        <end position="230"/>
    </location>
</feature>
<dbReference type="SUPFAM" id="SSF47923">
    <property type="entry name" value="Ypt/Rab-GAP domain of gyp1p"/>
    <property type="match status" value="2"/>
</dbReference>
<reference evidence="3 4" key="1">
    <citation type="journal article" date="2024" name="bioRxiv">
        <title>Comparative genomics of Cryptococcus and Kwoniella reveals pathogenesis evolution and contrasting karyotype dynamics via intercentromeric recombination or chromosome fusion.</title>
        <authorList>
            <person name="Coelho M.A."/>
            <person name="David-Palma M."/>
            <person name="Shea T."/>
            <person name="Bowers K."/>
            <person name="McGinley-Smith S."/>
            <person name="Mohammad A.W."/>
            <person name="Gnirke A."/>
            <person name="Yurkov A.M."/>
            <person name="Nowrousian M."/>
            <person name="Sun S."/>
            <person name="Cuomo C.A."/>
            <person name="Heitman J."/>
        </authorList>
    </citation>
    <scope>NUCLEOTIDE SEQUENCE [LARGE SCALE GENOMIC DNA]</scope>
    <source>
        <strain evidence="3 4">CBS 13917</strain>
    </source>
</reference>
<organism evidence="3 4">
    <name type="scientific">Kwoniella newhampshirensis</name>
    <dbReference type="NCBI Taxonomy" id="1651941"/>
    <lineage>
        <taxon>Eukaryota</taxon>
        <taxon>Fungi</taxon>
        <taxon>Dikarya</taxon>
        <taxon>Basidiomycota</taxon>
        <taxon>Agaricomycotina</taxon>
        <taxon>Tremellomycetes</taxon>
        <taxon>Tremellales</taxon>
        <taxon>Cryptococcaceae</taxon>
        <taxon>Kwoniella</taxon>
    </lineage>
</organism>
<dbReference type="PANTHER" id="PTHR22957">
    <property type="entry name" value="TBC1 DOMAIN FAMILY MEMBER GTPASE-ACTIVATING PROTEIN"/>
    <property type="match status" value="1"/>
</dbReference>
<dbReference type="GeneID" id="92183771"/>
<feature type="compositionally biased region" description="Pro residues" evidence="1">
    <location>
        <begin position="508"/>
        <end position="518"/>
    </location>
</feature>
<dbReference type="SMART" id="SM00164">
    <property type="entry name" value="TBC"/>
    <property type="match status" value="1"/>
</dbReference>
<sequence>MLETLPPEKLRWKSTLRDQRQRYYVSGFCREVVLTTKSLVQTFMEELESRPSTSTCTFDYLLRDIAKDVRRLKSSFWRGRTKPHRSSPLRPISNAQRSGTHTSSDEESSSSEPESSLSILPPPLQSRRALFKRIDTLAEAEHRGGYGPVSAKSQETDSVWTSPDPTMLSPKITLSIDPSPISSRLDSRRPPPLDTSGLQPANDPSKPSSPITLLSPKPLPDSSQPTFSTSLSGSLFHPDTHLEALIRLLYTFCRTNPQWRYQPSFIDTAATLYLIYTGGKKIAMLHGEEQTFWALTAMVGEIDGIVDDEGMSLALDRMTRRLAWANRPFVTILKERNLETTLYAYRWLSFCFTRDLASHSITPLWDFLLSETPSTPGSQPKVDLLIDIAVAMVMLLKEQLLAPPRHSAVSGLWESELLDEDNDAALVRCLGLLRSYPLQSVGGIRTILQAATELREDRLGAVRSGTDPDETMLPQAVDPVPVVESSISALSWSRVAGSLWNSISPQATPSPEPVPTPSTPRRTLENLSRQPSHQRDRSDSGVSSVSSIQERLANLTSPFHIHRTPPPLSSDRSPSNSFQTPLPRPLLLSGSARRASRSGRRDSSPIPSPRTSPPNFSNDTRALSPPATVPSPSKGPSLYRIGSRQRSSLGASPTAAREIRRDLDYGETTPQ</sequence>
<protein>
    <recommendedName>
        <fullName evidence="2">Rab-GAP TBC domain-containing protein</fullName>
    </recommendedName>
</protein>
<dbReference type="Pfam" id="PF00566">
    <property type="entry name" value="RabGAP-TBC"/>
    <property type="match status" value="1"/>
</dbReference>
<feature type="compositionally biased region" description="Low complexity" evidence="1">
    <location>
        <begin position="110"/>
        <end position="119"/>
    </location>
</feature>
<dbReference type="GO" id="GO:0005096">
    <property type="term" value="F:GTPase activator activity"/>
    <property type="evidence" value="ECO:0007669"/>
    <property type="project" value="TreeGrafter"/>
</dbReference>
<feature type="domain" description="Rab-GAP TBC" evidence="2">
    <location>
        <begin position="150"/>
        <end position="372"/>
    </location>
</feature>
<dbReference type="Gene3D" id="1.10.472.80">
    <property type="entry name" value="Ypt/Rab-GAP domain of gyp1p, domain 3"/>
    <property type="match status" value="1"/>
</dbReference>
<dbReference type="InterPro" id="IPR035969">
    <property type="entry name" value="Rab-GAP_TBC_sf"/>
</dbReference>
<evidence type="ECO:0000256" key="1">
    <source>
        <dbReference type="SAM" id="MobiDB-lite"/>
    </source>
</evidence>
<accession>A0AAW0YU59</accession>
<evidence type="ECO:0000313" key="3">
    <source>
        <dbReference type="EMBL" id="KAK8844664.1"/>
    </source>
</evidence>
<keyword evidence="4" id="KW-1185">Reference proteome</keyword>
<dbReference type="RefSeq" id="XP_066799888.1">
    <property type="nucleotide sequence ID" value="XM_066949594.1"/>
</dbReference>
<feature type="compositionally biased region" description="Polar residues" evidence="1">
    <location>
        <begin position="93"/>
        <end position="102"/>
    </location>
</feature>
<feature type="region of interest" description="Disordered" evidence="1">
    <location>
        <begin position="79"/>
        <end position="122"/>
    </location>
</feature>
<feature type="region of interest" description="Disordered" evidence="1">
    <location>
        <begin position="142"/>
        <end position="230"/>
    </location>
</feature>
<comment type="caution">
    <text evidence="3">The sequence shown here is derived from an EMBL/GenBank/DDBJ whole genome shotgun (WGS) entry which is preliminary data.</text>
</comment>
<evidence type="ECO:0000259" key="2">
    <source>
        <dbReference type="PROSITE" id="PS50086"/>
    </source>
</evidence>
<dbReference type="Proteomes" id="UP001388673">
    <property type="component" value="Unassembled WGS sequence"/>
</dbReference>
<dbReference type="AlphaFoldDB" id="A0AAW0YU59"/>
<evidence type="ECO:0000313" key="4">
    <source>
        <dbReference type="Proteomes" id="UP001388673"/>
    </source>
</evidence>
<feature type="compositionally biased region" description="Polar residues" evidence="1">
    <location>
        <begin position="570"/>
        <end position="580"/>
    </location>
</feature>
<dbReference type="GO" id="GO:0006886">
    <property type="term" value="P:intracellular protein transport"/>
    <property type="evidence" value="ECO:0007669"/>
    <property type="project" value="TreeGrafter"/>
</dbReference>
<proteinExistence type="predicted"/>
<name>A0AAW0YU59_9TREE</name>
<dbReference type="PANTHER" id="PTHR22957:SF27">
    <property type="entry name" value="TBC1 DOMAIN FAMILY MEMBER 13"/>
    <property type="match status" value="1"/>
</dbReference>